<dbReference type="InterPro" id="IPR011989">
    <property type="entry name" value="ARM-like"/>
</dbReference>
<dbReference type="GO" id="GO:0016491">
    <property type="term" value="F:oxidoreductase activity"/>
    <property type="evidence" value="ECO:0007669"/>
    <property type="project" value="TreeGrafter"/>
</dbReference>
<dbReference type="Pfam" id="PF03130">
    <property type="entry name" value="HEAT_PBS"/>
    <property type="match status" value="3"/>
</dbReference>
<dbReference type="GO" id="GO:0030089">
    <property type="term" value="C:phycobilisome"/>
    <property type="evidence" value="ECO:0007669"/>
    <property type="project" value="UniProtKB-KW"/>
</dbReference>
<comment type="function">
    <text evidence="3">Catalyzes the hydroxylation of the N(6)-(4-aminobutyl)-L-lysine intermediate produced by deoxyhypusine synthase/DHPS on a critical lysine of the eukaryotic translation initiation factor 5A/eIF-5A. This is the second step of the post-translational modification of that lysine into an unusual amino acid residue named hypusine. Hypusination is unique to mature eIF-5A factor and is essential for its function.</text>
</comment>
<gene>
    <name evidence="4" type="ORF">H6G03_33495</name>
</gene>
<reference evidence="4" key="1">
    <citation type="journal article" date="2015" name="ISME J.">
        <title>Draft Genome Sequence of Streptomyces incarnatus NRRL8089, which Produces the Nucleoside Antibiotic Sinefungin.</title>
        <authorList>
            <person name="Oshima K."/>
            <person name="Hattori M."/>
            <person name="Shimizu H."/>
            <person name="Fukuda K."/>
            <person name="Nemoto M."/>
            <person name="Inagaki K."/>
            <person name="Tamura T."/>
        </authorList>
    </citation>
    <scope>NUCLEOTIDE SEQUENCE</scope>
    <source>
        <strain evidence="4">FACHB-1375</strain>
    </source>
</reference>
<dbReference type="PANTHER" id="PTHR12697:SF38">
    <property type="entry name" value="PBS LYASE HEAT DOMAIN PROTEIN REPEAT-CONTAINING PROTEIN"/>
    <property type="match status" value="1"/>
</dbReference>
<reference evidence="4" key="2">
    <citation type="submission" date="2020-08" db="EMBL/GenBank/DDBJ databases">
        <authorList>
            <person name="Chen M."/>
            <person name="Teng W."/>
            <person name="Zhao L."/>
            <person name="Hu C."/>
            <person name="Zhou Y."/>
            <person name="Han B."/>
            <person name="Song L."/>
            <person name="Shu W."/>
        </authorList>
    </citation>
    <scope>NUCLEOTIDE SEQUENCE</scope>
    <source>
        <strain evidence="4">FACHB-1375</strain>
    </source>
</reference>
<evidence type="ECO:0000256" key="3">
    <source>
        <dbReference type="ARBA" id="ARBA00045876"/>
    </source>
</evidence>
<organism evidence="4 5">
    <name type="scientific">Aerosakkonema funiforme FACHB-1375</name>
    <dbReference type="NCBI Taxonomy" id="2949571"/>
    <lineage>
        <taxon>Bacteria</taxon>
        <taxon>Bacillati</taxon>
        <taxon>Cyanobacteriota</taxon>
        <taxon>Cyanophyceae</taxon>
        <taxon>Oscillatoriophycideae</taxon>
        <taxon>Aerosakkonematales</taxon>
        <taxon>Aerosakkonemataceae</taxon>
        <taxon>Aerosakkonema</taxon>
    </lineage>
</organism>
<keyword evidence="5" id="KW-1185">Reference proteome</keyword>
<accession>A0A926VL70</accession>
<protein>
    <submittedName>
        <fullName evidence="4">HEAT repeat domain-containing protein</fullName>
    </submittedName>
</protein>
<dbReference type="InterPro" id="IPR021133">
    <property type="entry name" value="HEAT_type_2"/>
</dbReference>
<dbReference type="SUPFAM" id="SSF48371">
    <property type="entry name" value="ARM repeat"/>
    <property type="match status" value="4"/>
</dbReference>
<dbReference type="AlphaFoldDB" id="A0A926VL70"/>
<dbReference type="InterPro" id="IPR016024">
    <property type="entry name" value="ARM-type_fold"/>
</dbReference>
<dbReference type="InterPro" id="IPR004155">
    <property type="entry name" value="PBS_lyase_HEAT"/>
</dbReference>
<name>A0A926VL70_9CYAN</name>
<dbReference type="RefSeq" id="WP_190474718.1">
    <property type="nucleotide sequence ID" value="NZ_JACJPW010000151.1"/>
</dbReference>
<evidence type="ECO:0000313" key="5">
    <source>
        <dbReference type="Proteomes" id="UP000641646"/>
    </source>
</evidence>
<dbReference type="SMART" id="SM00567">
    <property type="entry name" value="EZ_HEAT"/>
    <property type="match status" value="19"/>
</dbReference>
<sequence>MTISIFTTDANLIVRSWDDWLASVTGLPAPKVCGVSLANIVPDIESRGILAHFQRVLKNGGVETLSGAVYPYLFQCPTVKPSLHFEFMQQRVTIAPLQENSNNCGDWSNFQTLSVIGTVVTVEDVTAQLDLQKDLSFELDNPDELVRLRAAQALATAQVLEPEPMLVKALGDSSWRVRRAAVDSLAQQTGGTIATSLLRSLREEHRNPGVLNAVLQVLKQSKVDIVPALIDCLNSEDVDLRIYAALALGEQNDPARRDLRANLDRRAIPALIRALEDTDANVRYHAIDALGNLNATLAVEPLMEIAESGDFFLAFPALDALRRIGDGTVTPRMLPLLEDELLCVAVVDALGQLGDASVVPALARLLNKAGTPVAEIAAAIASLYDRYQRLYREGNYIAALAASHIDTTGVQNLTKAVQGAKPNELKAIVLLLGQTPGDTERNVESVMVQLLGHPTVRYLVMEALVRYGKRVTDLLIEKLKAEVCQVREAAVAVLGRIGDPLAVPALTQLLTTDSELTITTAGALAQIGDRRAYDTLLGLMGHPSPGVRQAVVAALNSLGHPDMLTRTIDLLQDKDPHVRESAVKIAGYFAFNECVTLLLERCRDSEEDVRRAAIELIPYLENAPVLPTLIWALENDTPKVRATAARALGQMESPIAYPYLLNALMDGDAWVRYYATRALGTHAYPEAVDTLAQLAFSDPATQVRIAAVEALGRVGGPRAVSILAPLAEDSSSTDDLVRSALMALGEIGHPNSLPPLLSALRSSDLQRRIYSARALGKRGGTGVEAALYSLVAVDSGLFDETSGTTIFKPVQEVNANEAIVSSSCSELNILPSHEPTVSEVHLVQAAIEALAQLSTPEAIAALLELTSTHQVNKVCIAALTNLGEEHIEAIGRGLKHPHTKVRCAAIEVLMRLKHPHASEFLIAALDDKNSFVRLAAINALEHLGNRNAQQKMAVLAHTDPDPTVRRAAQKSQITSV</sequence>
<dbReference type="InterPro" id="IPR035965">
    <property type="entry name" value="PAS-like_dom_sf"/>
</dbReference>
<evidence type="ECO:0000313" key="4">
    <source>
        <dbReference type="EMBL" id="MBD2185921.1"/>
    </source>
</evidence>
<dbReference type="PANTHER" id="PTHR12697">
    <property type="entry name" value="PBS LYASE HEAT-LIKE PROTEIN"/>
    <property type="match status" value="1"/>
</dbReference>
<dbReference type="PROSITE" id="PS50176">
    <property type="entry name" value="ARM_REPEAT"/>
    <property type="match status" value="1"/>
</dbReference>
<dbReference type="SMART" id="SM00185">
    <property type="entry name" value="ARM"/>
    <property type="match status" value="6"/>
</dbReference>
<dbReference type="Gene3D" id="3.30.450.20">
    <property type="entry name" value="PAS domain"/>
    <property type="match status" value="1"/>
</dbReference>
<dbReference type="Gene3D" id="1.25.10.10">
    <property type="entry name" value="Leucine-rich Repeat Variant"/>
    <property type="match status" value="6"/>
</dbReference>
<proteinExistence type="predicted"/>
<evidence type="ECO:0000256" key="2">
    <source>
        <dbReference type="ARBA" id="ARBA00022738"/>
    </source>
</evidence>
<dbReference type="Pfam" id="PF13646">
    <property type="entry name" value="HEAT_2"/>
    <property type="match status" value="5"/>
</dbReference>
<keyword evidence="1" id="KW-0042">Antenna complex</keyword>
<dbReference type="InterPro" id="IPR000225">
    <property type="entry name" value="Armadillo"/>
</dbReference>
<dbReference type="PROSITE" id="PS50077">
    <property type="entry name" value="HEAT_REPEAT"/>
    <property type="match status" value="2"/>
</dbReference>
<dbReference type="SUPFAM" id="SSF55785">
    <property type="entry name" value="PYP-like sensor domain (PAS domain)"/>
    <property type="match status" value="1"/>
</dbReference>
<comment type="caution">
    <text evidence="4">The sequence shown here is derived from an EMBL/GenBank/DDBJ whole genome shotgun (WGS) entry which is preliminary data.</text>
</comment>
<keyword evidence="2" id="KW-0605">Phycobilisome</keyword>
<dbReference type="Proteomes" id="UP000641646">
    <property type="component" value="Unassembled WGS sequence"/>
</dbReference>
<dbReference type="EMBL" id="JACJPW010000151">
    <property type="protein sequence ID" value="MBD2185921.1"/>
    <property type="molecule type" value="Genomic_DNA"/>
</dbReference>
<evidence type="ECO:0000256" key="1">
    <source>
        <dbReference type="ARBA" id="ARBA00022549"/>
    </source>
</evidence>